<organism evidence="1 2">
    <name type="scientific">candidate division TA06 bacterium B3_TA06</name>
    <dbReference type="NCBI Taxonomy" id="2012487"/>
    <lineage>
        <taxon>Bacteria</taxon>
        <taxon>Bacteria division TA06</taxon>
    </lineage>
</organism>
<protein>
    <submittedName>
        <fullName evidence="1">Uncharacterized protein</fullName>
    </submittedName>
</protein>
<comment type="caution">
    <text evidence="1">The sequence shown here is derived from an EMBL/GenBank/DDBJ whole genome shotgun (WGS) entry which is preliminary data.</text>
</comment>
<sequence length="247" mass="27409">MAKYLLAMLIVAAAGVVLLALDCDRLDEPLYETELGKIRVQTETVYLTEEEGPSSYALVNFSWQGLSEDDGEGVVVERKINGDFIVLDTLRDLAEGMEFSDPETLGIDEATYRLLLLRQDRALVLEEFTCTPFAGLVFHLPDTVLAEEGRVVLSWDPIEGISEYEARLMTLQALAPIPKGETIVNATVKPDGKTVVWEIDADKLDKPANYILQVKASLKDEERLRSIRGSKLFVLGGSGEEEEENND</sequence>
<gene>
    <name evidence="1" type="ORF">CEE36_06525</name>
</gene>
<evidence type="ECO:0000313" key="2">
    <source>
        <dbReference type="Proteomes" id="UP000317778"/>
    </source>
</evidence>
<evidence type="ECO:0000313" key="1">
    <source>
        <dbReference type="EMBL" id="TKJ42733.1"/>
    </source>
</evidence>
<dbReference type="Proteomes" id="UP000317778">
    <property type="component" value="Unassembled WGS sequence"/>
</dbReference>
<proteinExistence type="predicted"/>
<dbReference type="AlphaFoldDB" id="A0A532V6A6"/>
<dbReference type="EMBL" id="NJBO01000009">
    <property type="protein sequence ID" value="TKJ42733.1"/>
    <property type="molecule type" value="Genomic_DNA"/>
</dbReference>
<name>A0A532V6A6_UNCT6</name>
<accession>A0A532V6A6</accession>
<reference evidence="1 2" key="1">
    <citation type="submission" date="2017-06" db="EMBL/GenBank/DDBJ databases">
        <title>Novel microbial phyla capable of carbon fixation and sulfur reduction in deep-sea sediments.</title>
        <authorList>
            <person name="Huang J."/>
            <person name="Baker B."/>
            <person name="Wang Y."/>
        </authorList>
    </citation>
    <scope>NUCLEOTIDE SEQUENCE [LARGE SCALE GENOMIC DNA]</scope>
    <source>
        <strain evidence="1">B3_TA06</strain>
    </source>
</reference>